<dbReference type="InterPro" id="IPR020040">
    <property type="entry name" value="Ribosomal_uL6_a/b-dom"/>
</dbReference>
<organism evidence="10 11">
    <name type="scientific">Eubacterium pyruvativorans</name>
    <dbReference type="NCBI Taxonomy" id="155865"/>
    <lineage>
        <taxon>Bacteria</taxon>
        <taxon>Bacillati</taxon>
        <taxon>Bacillota</taxon>
        <taxon>Clostridia</taxon>
        <taxon>Eubacteriales</taxon>
        <taxon>Eubacteriaceae</taxon>
        <taxon>Eubacterium</taxon>
    </lineage>
</organism>
<dbReference type="SUPFAM" id="SSF56053">
    <property type="entry name" value="Ribosomal protein L6"/>
    <property type="match status" value="2"/>
</dbReference>
<evidence type="ECO:0000313" key="10">
    <source>
        <dbReference type="EMBL" id="SFU51580.1"/>
    </source>
</evidence>
<keyword evidence="5 6" id="KW-0687">Ribonucleoprotein</keyword>
<dbReference type="Proteomes" id="UP000198817">
    <property type="component" value="Unassembled WGS sequence"/>
</dbReference>
<dbReference type="AlphaFoldDB" id="A0A1I7GT23"/>
<name>A0A1I7GT23_9FIRM</name>
<comment type="similarity">
    <text evidence="1 6 7">Belongs to the universal ribosomal protein uL6 family.</text>
</comment>
<dbReference type="PANTHER" id="PTHR11655:SF14">
    <property type="entry name" value="LARGE RIBOSOMAL SUBUNIT PROTEIN UL6M"/>
    <property type="match status" value="1"/>
</dbReference>
<evidence type="ECO:0000256" key="2">
    <source>
        <dbReference type="ARBA" id="ARBA00022730"/>
    </source>
</evidence>
<keyword evidence="2 6" id="KW-0699">rRNA-binding</keyword>
<accession>A0A1I7GT23</accession>
<evidence type="ECO:0000259" key="9">
    <source>
        <dbReference type="Pfam" id="PF00347"/>
    </source>
</evidence>
<dbReference type="GeneID" id="78354911"/>
<dbReference type="InterPro" id="IPR036789">
    <property type="entry name" value="Ribosomal_uL6-like_a/b-dom_sf"/>
</dbReference>
<dbReference type="GO" id="GO:0002181">
    <property type="term" value="P:cytoplasmic translation"/>
    <property type="evidence" value="ECO:0007669"/>
    <property type="project" value="TreeGrafter"/>
</dbReference>
<dbReference type="InterPro" id="IPR019906">
    <property type="entry name" value="Ribosomal_uL6_bac-type"/>
</dbReference>
<dbReference type="STRING" id="155865.SAMN05216515_11020"/>
<dbReference type="GO" id="GO:0003735">
    <property type="term" value="F:structural constituent of ribosome"/>
    <property type="evidence" value="ECO:0007669"/>
    <property type="project" value="UniProtKB-UniRule"/>
</dbReference>
<evidence type="ECO:0000256" key="6">
    <source>
        <dbReference type="HAMAP-Rule" id="MF_01365"/>
    </source>
</evidence>
<evidence type="ECO:0000256" key="7">
    <source>
        <dbReference type="RuleBase" id="RU003869"/>
    </source>
</evidence>
<evidence type="ECO:0000256" key="5">
    <source>
        <dbReference type="ARBA" id="ARBA00023274"/>
    </source>
</evidence>
<keyword evidence="4 6" id="KW-0689">Ribosomal protein</keyword>
<dbReference type="OrthoDB" id="9805007at2"/>
<dbReference type="InterPro" id="IPR000702">
    <property type="entry name" value="Ribosomal_uL6-like"/>
</dbReference>
<dbReference type="FunFam" id="3.90.930.12:FF:000001">
    <property type="entry name" value="50S ribosomal protein L6"/>
    <property type="match status" value="1"/>
</dbReference>
<dbReference type="RefSeq" id="WP_090164070.1">
    <property type="nucleotide sequence ID" value="NZ_CACVNK010000004.1"/>
</dbReference>
<reference evidence="10 11" key="1">
    <citation type="submission" date="2016-10" db="EMBL/GenBank/DDBJ databases">
        <authorList>
            <person name="de Groot N.N."/>
        </authorList>
    </citation>
    <scope>NUCLEOTIDE SEQUENCE [LARGE SCALE GENOMIC DNA]</scope>
    <source>
        <strain evidence="10 11">KHGC13</strain>
    </source>
</reference>
<comment type="function">
    <text evidence="6 8">This protein binds to the 23S rRNA, and is important in its secondary structure. It is located near the subunit interface in the base of the L7/L12 stalk, and near the tRNA binding site of the peptidyltransferase center.</text>
</comment>
<evidence type="ECO:0000256" key="8">
    <source>
        <dbReference type="RuleBase" id="RU003870"/>
    </source>
</evidence>
<evidence type="ECO:0000256" key="1">
    <source>
        <dbReference type="ARBA" id="ARBA00009356"/>
    </source>
</evidence>
<proteinExistence type="inferred from homology"/>
<dbReference type="PIRSF" id="PIRSF002162">
    <property type="entry name" value="Ribosomal_L6"/>
    <property type="match status" value="1"/>
</dbReference>
<dbReference type="EMBL" id="FPBT01000009">
    <property type="protein sequence ID" value="SFU51580.1"/>
    <property type="molecule type" value="Genomic_DNA"/>
</dbReference>
<keyword evidence="3 6" id="KW-0694">RNA-binding</keyword>
<comment type="subunit">
    <text evidence="6">Part of the 50S ribosomal subunit.</text>
</comment>
<dbReference type="InterPro" id="IPR002358">
    <property type="entry name" value="Ribosomal_uL6_CS"/>
</dbReference>
<feature type="domain" description="Large ribosomal subunit protein uL6 alpha-beta" evidence="9">
    <location>
        <begin position="11"/>
        <end position="82"/>
    </location>
</feature>
<dbReference type="NCBIfam" id="TIGR03654">
    <property type="entry name" value="L6_bact"/>
    <property type="match status" value="1"/>
</dbReference>
<evidence type="ECO:0000256" key="4">
    <source>
        <dbReference type="ARBA" id="ARBA00022980"/>
    </source>
</evidence>
<dbReference type="Gene3D" id="3.90.930.12">
    <property type="entry name" value="Ribosomal protein L6, alpha-beta domain"/>
    <property type="match status" value="2"/>
</dbReference>
<dbReference type="GO" id="GO:0022625">
    <property type="term" value="C:cytosolic large ribosomal subunit"/>
    <property type="evidence" value="ECO:0007669"/>
    <property type="project" value="UniProtKB-UniRule"/>
</dbReference>
<dbReference type="Pfam" id="PF00347">
    <property type="entry name" value="Ribosomal_L6"/>
    <property type="match status" value="2"/>
</dbReference>
<dbReference type="PRINTS" id="PR00059">
    <property type="entry name" value="RIBOSOMALL6"/>
</dbReference>
<keyword evidence="11" id="KW-1185">Reference proteome</keyword>
<dbReference type="FunFam" id="3.90.930.12:FF:000002">
    <property type="entry name" value="50S ribosomal protein L6"/>
    <property type="match status" value="1"/>
</dbReference>
<dbReference type="HAMAP" id="MF_01365_B">
    <property type="entry name" value="Ribosomal_uL6_B"/>
    <property type="match status" value="1"/>
</dbReference>
<dbReference type="GO" id="GO:0019843">
    <property type="term" value="F:rRNA binding"/>
    <property type="evidence" value="ECO:0007669"/>
    <property type="project" value="UniProtKB-UniRule"/>
</dbReference>
<protein>
    <recommendedName>
        <fullName evidence="6">Large ribosomal subunit protein uL6</fullName>
    </recommendedName>
</protein>
<gene>
    <name evidence="6" type="primary">rplF</name>
    <name evidence="10" type="ORF">SAMN05216508_10920</name>
</gene>
<sequence length="180" mass="19675">MSRIGKKPVVIPAGVEVKCEDSIVTVKGPLGELKQDIASGISVSQEGSELIVTRATDNRQDRADHGLYRSLIANMVEGVTKGYEKKLIVEGVGYRVEKKGSKLVMQLGFSHPVEMEDPEGITTETPDANTVLVKGIDKAEVGNYAAVIRKWRKPEPYKGKGIRYDGEHIRRKEGKTGAKA</sequence>
<dbReference type="PROSITE" id="PS00525">
    <property type="entry name" value="RIBOSOMAL_L6_1"/>
    <property type="match status" value="1"/>
</dbReference>
<evidence type="ECO:0000256" key="3">
    <source>
        <dbReference type="ARBA" id="ARBA00022884"/>
    </source>
</evidence>
<evidence type="ECO:0000313" key="11">
    <source>
        <dbReference type="Proteomes" id="UP000198817"/>
    </source>
</evidence>
<dbReference type="PANTHER" id="PTHR11655">
    <property type="entry name" value="60S/50S RIBOSOMAL PROTEIN L6/L9"/>
    <property type="match status" value="1"/>
</dbReference>
<feature type="domain" description="Large ribosomal subunit protein uL6 alpha-beta" evidence="9">
    <location>
        <begin position="91"/>
        <end position="164"/>
    </location>
</feature>